<dbReference type="PROSITE" id="PS01162">
    <property type="entry name" value="QOR_ZETA_CRYSTAL"/>
    <property type="match status" value="1"/>
</dbReference>
<keyword evidence="9" id="KW-0007">Acetylation</keyword>
<dbReference type="Pfam" id="PF10223">
    <property type="entry name" value="Menorin_N"/>
    <property type="match status" value="2"/>
</dbReference>
<evidence type="ECO:0000256" key="1">
    <source>
        <dbReference type="ARBA" id="ARBA00004496"/>
    </source>
</evidence>
<dbReference type="SUPFAM" id="SSF51735">
    <property type="entry name" value="NAD(P)-binding Rossmann-fold domains"/>
    <property type="match status" value="1"/>
</dbReference>
<feature type="compositionally biased region" description="Basic and acidic residues" evidence="11">
    <location>
        <begin position="2932"/>
        <end position="2951"/>
    </location>
</feature>
<keyword evidence="16" id="KW-1185">Reference proteome</keyword>
<keyword evidence="12" id="KW-0472">Membrane</keyword>
<feature type="compositionally biased region" description="Basic and acidic residues" evidence="11">
    <location>
        <begin position="580"/>
        <end position="596"/>
    </location>
</feature>
<feature type="region of interest" description="Disordered" evidence="11">
    <location>
        <begin position="2095"/>
        <end position="2144"/>
    </location>
</feature>
<name>A0A444U403_ACIRT</name>
<dbReference type="Pfam" id="PF13855">
    <property type="entry name" value="LRR_8"/>
    <property type="match status" value="3"/>
</dbReference>
<keyword evidence="12" id="KW-0812">Transmembrane</keyword>
<feature type="domain" description="LRRCT" evidence="13">
    <location>
        <begin position="2790"/>
        <end position="2844"/>
    </location>
</feature>
<keyword evidence="6" id="KW-0677">Repeat</keyword>
<feature type="compositionally biased region" description="Basic and acidic residues" evidence="11">
    <location>
        <begin position="1382"/>
        <end position="1801"/>
    </location>
</feature>
<feature type="compositionally biased region" description="Basic and acidic residues" evidence="11">
    <location>
        <begin position="2064"/>
        <end position="2079"/>
    </location>
</feature>
<feature type="region of interest" description="Disordered" evidence="11">
    <location>
        <begin position="575"/>
        <end position="1219"/>
    </location>
</feature>
<comment type="subcellular location">
    <subcellularLocation>
        <location evidence="1">Cytoplasm</location>
    </subcellularLocation>
</comment>
<evidence type="ECO:0000313" key="16">
    <source>
        <dbReference type="Proteomes" id="UP000289886"/>
    </source>
</evidence>
<evidence type="ECO:0000256" key="4">
    <source>
        <dbReference type="ARBA" id="ARBA00022614"/>
    </source>
</evidence>
<dbReference type="PROSITE" id="PS51450">
    <property type="entry name" value="LRR"/>
    <property type="match status" value="2"/>
</dbReference>
<feature type="compositionally biased region" description="Polar residues" evidence="11">
    <location>
        <begin position="687"/>
        <end position="696"/>
    </location>
</feature>
<feature type="compositionally biased region" description="Basic and acidic residues" evidence="11">
    <location>
        <begin position="1993"/>
        <end position="2054"/>
    </location>
</feature>
<dbReference type="Pfam" id="PF15257">
    <property type="entry name" value="DUF4590"/>
    <property type="match status" value="1"/>
</dbReference>
<feature type="compositionally biased region" description="Basic and acidic residues" evidence="11">
    <location>
        <begin position="605"/>
        <end position="619"/>
    </location>
</feature>
<dbReference type="SUPFAM" id="SSF50129">
    <property type="entry name" value="GroES-like"/>
    <property type="match status" value="1"/>
</dbReference>
<evidence type="ECO:0000313" key="15">
    <source>
        <dbReference type="EMBL" id="RXM29871.1"/>
    </source>
</evidence>
<keyword evidence="3" id="KW-0963">Cytoplasm</keyword>
<feature type="region of interest" description="Disordered" evidence="11">
    <location>
        <begin position="1982"/>
        <end position="2079"/>
    </location>
</feature>
<dbReference type="InterPro" id="IPR032675">
    <property type="entry name" value="LRR_dom_sf"/>
</dbReference>
<feature type="compositionally biased region" description="Basic and acidic residues" evidence="11">
    <location>
        <begin position="946"/>
        <end position="987"/>
    </location>
</feature>
<feature type="domain" description="LRRCT" evidence="13">
    <location>
        <begin position="2375"/>
        <end position="2429"/>
    </location>
</feature>
<evidence type="ECO:0000259" key="14">
    <source>
        <dbReference type="SMART" id="SM00829"/>
    </source>
</evidence>
<dbReference type="InterPro" id="IPR003591">
    <property type="entry name" value="Leu-rich_rpt_typical-subtyp"/>
</dbReference>
<dbReference type="InterPro" id="IPR002364">
    <property type="entry name" value="Quin_OxRdtase/zeta-crystal_CS"/>
</dbReference>
<dbReference type="Gene3D" id="3.80.10.10">
    <property type="entry name" value="Ribonuclease Inhibitor"/>
    <property type="match status" value="5"/>
</dbReference>
<evidence type="ECO:0000259" key="13">
    <source>
        <dbReference type="SMART" id="SM00082"/>
    </source>
</evidence>
<evidence type="ECO:0000256" key="3">
    <source>
        <dbReference type="ARBA" id="ARBA00022490"/>
    </source>
</evidence>
<dbReference type="FunFam" id="3.90.180.10:FF:000016">
    <property type="entry name" value="Quinone oxidoreductase"/>
    <property type="match status" value="1"/>
</dbReference>
<dbReference type="PANTHER" id="PTHR23034:SF2">
    <property type="entry name" value="GLUTAMATE-RICH PROTEIN 3"/>
    <property type="match status" value="1"/>
</dbReference>
<organism evidence="15 16">
    <name type="scientific">Acipenser ruthenus</name>
    <name type="common">Sterlet sturgeon</name>
    <dbReference type="NCBI Taxonomy" id="7906"/>
    <lineage>
        <taxon>Eukaryota</taxon>
        <taxon>Metazoa</taxon>
        <taxon>Chordata</taxon>
        <taxon>Craniata</taxon>
        <taxon>Vertebrata</taxon>
        <taxon>Euteleostomi</taxon>
        <taxon>Actinopterygii</taxon>
        <taxon>Chondrostei</taxon>
        <taxon>Acipenseriformes</taxon>
        <taxon>Acipenseridae</taxon>
        <taxon>Acipenser</taxon>
    </lineage>
</organism>
<feature type="compositionally biased region" description="Basic and acidic residues" evidence="11">
    <location>
        <begin position="3042"/>
        <end position="3053"/>
    </location>
</feature>
<dbReference type="InterPro" id="IPR020843">
    <property type="entry name" value="ER"/>
</dbReference>
<feature type="region of interest" description="Disordered" evidence="11">
    <location>
        <begin position="3034"/>
        <end position="3121"/>
    </location>
</feature>
<feature type="compositionally biased region" description="Basic and acidic residues" evidence="11">
    <location>
        <begin position="1809"/>
        <end position="1891"/>
    </location>
</feature>
<feature type="region of interest" description="Disordered" evidence="11">
    <location>
        <begin position="2910"/>
        <end position="2951"/>
    </location>
</feature>
<evidence type="ECO:0000256" key="11">
    <source>
        <dbReference type="SAM" id="MobiDB-lite"/>
    </source>
</evidence>
<dbReference type="SMART" id="SM00365">
    <property type="entry name" value="LRR_SD22"/>
    <property type="match status" value="5"/>
</dbReference>
<dbReference type="InterPro" id="IPR013149">
    <property type="entry name" value="ADH-like_C"/>
</dbReference>
<dbReference type="Gene3D" id="3.40.50.720">
    <property type="entry name" value="NAD(P)-binding Rossmann-like Domain"/>
    <property type="match status" value="1"/>
</dbReference>
<evidence type="ECO:0000256" key="12">
    <source>
        <dbReference type="SAM" id="Phobius"/>
    </source>
</evidence>
<dbReference type="GO" id="GO:0008270">
    <property type="term" value="F:zinc ion binding"/>
    <property type="evidence" value="ECO:0007669"/>
    <property type="project" value="InterPro"/>
</dbReference>
<feature type="compositionally biased region" description="Basic and acidic residues" evidence="11">
    <location>
        <begin position="3067"/>
        <end position="3083"/>
    </location>
</feature>
<gene>
    <name evidence="15" type="ORF">EOD39_2156</name>
</gene>
<dbReference type="InterPro" id="IPR001611">
    <property type="entry name" value="Leu-rich_rpt"/>
</dbReference>
<keyword evidence="12" id="KW-1133">Transmembrane helix</keyword>
<feature type="compositionally biased region" description="Acidic residues" evidence="11">
    <location>
        <begin position="1201"/>
        <end position="1211"/>
    </location>
</feature>
<dbReference type="InterPro" id="IPR000483">
    <property type="entry name" value="Cys-rich_flank_reg_C"/>
</dbReference>
<evidence type="ECO:0000256" key="2">
    <source>
        <dbReference type="ARBA" id="ARBA00010371"/>
    </source>
</evidence>
<dbReference type="CDD" id="cd08253">
    <property type="entry name" value="zeta_crystallin"/>
    <property type="match status" value="1"/>
</dbReference>
<dbReference type="GO" id="GO:0003723">
    <property type="term" value="F:RNA binding"/>
    <property type="evidence" value="ECO:0007669"/>
    <property type="project" value="UniProtKB-KW"/>
</dbReference>
<comment type="similarity">
    <text evidence="10">Belongs to the menorin family.</text>
</comment>
<feature type="region of interest" description="Disordered" evidence="11">
    <location>
        <begin position="405"/>
        <end position="458"/>
    </location>
</feature>
<evidence type="ECO:0000256" key="8">
    <source>
        <dbReference type="ARBA" id="ARBA00022884"/>
    </source>
</evidence>
<comment type="caution">
    <text evidence="15">The sequence shown here is derived from an EMBL/GenBank/DDBJ whole genome shotgun (WGS) entry which is preliminary data.</text>
</comment>
<feature type="compositionally biased region" description="Basic and acidic residues" evidence="11">
    <location>
        <begin position="1052"/>
        <end position="1138"/>
    </location>
</feature>
<protein>
    <submittedName>
        <fullName evidence="15">Protein FAM151A</fullName>
    </submittedName>
</protein>
<sequence>MATRKLMRAIVVSEFGGPSVLQFQSDIPVPNPGLTQVLIRVHACGVNPVETYIRSGAYARKPNLPYTPGTDVAGEVEAVGKHVKTFKAGDRVFTSGTVTGGYAEYTIASEESVHPLPDNLNYKQGAAIGIPYFTAYRALFHKAHSKAGERVLIHGASGGVGVAACQIARAFGMKVLGTAGTCEGLSLALKNGAHQVFNHKEKGYIEKIKEATCGQGVNVIIEMLSNMNLNADLQLLSFGGRVIIVGCRGPIEINPRDTMAKETSIIGVSLFSATKEDRAESSASLFAGMEAGLLSPVIGPEILAAYNSLTDKHLTGYFSNTRIRRHLQKVGLITRHGRIVPDKEYRHNIMRRDHQKYVRECLAQAIFHKVLDMERHNQIEIKRKLEDFERKERVQRIKVERSKRCDEDVVPLLSPRPPTAPRNGNVGHSGPEASQSESSEPLDREARRHTTSTDFASGISPYRLPVINNYVTPVPPPPQKRDRSFKGTSIGARRGRRLRPTTAPNGIDETKDCAKFHKTSVHSNVAVTMLYFGKSVHLSHDDTDFRDEVKVYQQHCGGENLCVYKGRLAEGEYDDDFEVDEAKPDAKEENRKEADMNGRSSTPSDDERGHSDTEETKYKEKQKHHSGSDDDRASYSDSEEEDSRQGGRRARSSDSSSSLYSSSSSRNDSESDREEAKDDVKKEEIKTTSSSVSITEPRSESEAANDVEDQVKNEEAVSDNDKEQHTHEEAKQREVAENAESSEQVSTEYQQTGEVERESAALTASERNEAVEQTDNMERPGSAKDKDGITDSKLEAQTKTAIFAEPAEAEKQGNGTEAEDAVAFSLMQMKKEEESAVNPEDALVKDDQTDLVKDTEMKEEEPQEEAQKATQSVGDNHHKENKTEETETDPEAKVDEIEPKVKLGESGANVEPETKTEETEPEANIDEVDSDAKTEQTEPNTVEAEPEAKTEKKEPEAKTEKTEPEGKMETEPETKTVEAEPEAKAVEAEPEAQTGETEPEANTLEAEPEAKTLEAEPEAKAVEAEPEATTDKTEPEGKIETEPEANTLEAESETKTVETELEAKTVESESKANTEAESESKTEEADTETLKEEPDAKTEETETKAVEKNPEGKTEFEAKTVEDQPEAKMKETETKIAEEESEGQAEETQTAANVMDADPVYKETEQTEAEVVESEAEAKAGENDPEPMTVEAEPEAMTVEVEPEAETEETESGAKVEETGVRRAAEIGELIPEINAGEVALGDKVTEMEIKAEEGKSEVNAEEVGTEGKAGEAMPQAKAKEENTKVKAKEAESEANVKDAEDIISEVKVQEIKTKSEIHLVEDAGTGVAKAESKVEETKLETMVEIEPEPETKIKEHETEVENAEAGLKVQEGESETNVAKADTDAKVEEVNDKAGEAEHVPEAKIEEIESGVKTEETEAIAVKEEPKPVEQAETDAKVEEAETDAKVEGTETDAKVEGTETDGKVEGAETDGKVEGTETDAKVEGTETDAKVEGTETDAKVEGTETDAKVEEAETDAKVEGTETDAKVEGAETDAKVEGAETDAKVEGAETDAKVEGAETDAKVEGAETDAKVEGAETDAKVEGAETDAKVEGAETDAKVEGAETDAKVEGAETDAKVEGAETDAKVEGAETDAKVEGAETDAKVEGAETDAKVEGAETDAKVEGAETDAKVEGAETDAKVEGAETDAKVEGTETDAKVEGAETDAKVEGTETDAKVEGTETDAKVEGAETDAKVEGTETDAKVEETETDAKVEGTETDGKVEGTETDAKVEGTETDAKVEGTETDAKVEGAETDAKVEGAETSAKVEGAETDAKVEETETDGKVEGTETDGKVEGTETDAKVEGTETDAKVEGAETDAKVEGTETDAKVEETETDAKVEGAETDAKVEGTETSTKVEGAETSAKVEGTETDAKVEGAETDAKVEETKTNAKVEEAGAKIGKAKPEATVEKDEDKAVEGEPEAIAKELYVKVEEADFKASEAEPTAKTLMPKPDDKVKETETLAKEEKTQSEVKVEKAEAIEAAESDSKHTEAATETKAEEADVKEAKADPEIVTKANVVADPDDKAESGTEEGKTEYVDNTKCAESGAEAAEAKVKETETGAEYECKPKEAEQHELESETKVENIESGDIKEQSTEKKQNDFETKKPEIVDYETSVEEINKTLESDKNLKSEENKMARPKASHIIQIFAIPVTTKALIFTNGYINSLRDASFSHLSNMTLLGLSNNVIANIEENAFHNLTSLKTLLLDHNQITSTAILDSTFTQLRSLETLQLGSNALQNINGSWFKDMTSLLTLQLEGNQITKLDSNTFTDSNLQNLKCLDLSNNLISYLGKDSFSSLPRLYSLDLSKNSLSVIPDAFSYLSWLSVLNLDMNHWNCTCELQELSAFLRRFIKNQNQVLLNGKKLVCENTKNPAIQTVLQLTESNCVPPNQNITIVIKNKDYKHYVRDVVLAAIFCFAGAVGLTLAGLFFFYNKLLQSKGQRCWKERPCPLHGEDGASNALRMRNHASSRRTPDCIFTEDNEVQVLSIVHPRNKPQLKQENTVAAVARTDYYRSRKSDEPARNVFACLNCRLVQSVSERTPGKKKADNKGCDDLKNLNRVTINLSEQRELAQREETQRYLQHPASNNNEVLPLNITSLFIGGNTITSIEANAFEDSSFTALQKLTIRRTGILDFPDHVFSSLHNLIEVHLVSNPITMIKQHWLSSMTVLHQLVICQTQIRAIESTTFPPLESMRRLNLSGNQIQIIGRESFRNLQGLEELDLSSNQLMTLGADGIDGSELKLLDVSRNPWTCECELTDFVQWLRTFTSENGNKTLSNSLITACAKPLNVAGLALWNLSDMCLTSTLSNAYVITRHTTAADSQGTLAGITVGSMLLFFAQNKLFMYPEENHHIQRFSLEPESDNKIILSQDLDEAGERESGAKTGRKSRRHPDEQTEQKESNKDSMAEHPPIRMNKLCFIQRLPTYYNDSCKDPTSAKTPVYGTLASHSSMDDKHDLKLSAQVLQEHRDSDLTAANGKGKSCMLADKENLFDSITSFPNDKSGESDEARPGEPDQNEIRLSATTFKTEKLTSTEEKTGEGISDHSALSLQDCDGSPRPALSTSGVNLPDSKADTQHEELTHEKMPEAHAVRTESDSKGEPGACYQAGTEPGIAFNEPYNITQLPGSYFWDGMKNLQFLNLHDNAIGNNIQFLSSCQSLIGLTLYDTPLSLRESYRHCIINSIWSLKALDNYVVSDEEIIEDWSLPQKFKAQTPNLFVDLCPVTKMESFTDEMKMVKDIISKINYTLAFYSPVLIIQRWIRGHLTRKRLGYVCDCICSFRDPVSNEVVVRVPCILGIKLDFKTIESVGPSLDILKKKALESGINRPVWLNADILHGPNVPGFIEVVNATSFLNLIQEKFPNATISPGWKVLYVSLLPNKTYTRAMVEDMYKLLKNVTQKVTFPIRAVMGKNAWPHFKWLLEQSPSYSLTLWQGKDDPVTVEDLLFIRDNSQPDQIYYDIYDPVLSAFKEVAFQPNRSRRFYSGGNLIDYFKPRNSDGMYIQWHSIDNRITLMTLLKEGISGMIVVPVGESQSSPGVPAVDGSDFQLQECLDLILVSPKPWGIYLKIKSQELLTPALALLKHLNEKKFLYNPTWINMDVSYGRFATPGYIGGDQFIKEINKVFPYVTIAPSWPKDLLVQGYTKPLIEDMMSLCKGLWQEVSYQLQAVPLGKSLLAIQLLQQSSPLHSLTIEHQLEQGSYMTGYKGLILVRGRNTDRVFYNLHKDYSSNFARDVFTS</sequence>
<dbReference type="GO" id="GO:0016491">
    <property type="term" value="F:oxidoreductase activity"/>
    <property type="evidence" value="ECO:0007669"/>
    <property type="project" value="InterPro"/>
</dbReference>
<evidence type="ECO:0000256" key="5">
    <source>
        <dbReference type="ARBA" id="ARBA00022729"/>
    </source>
</evidence>
<feature type="compositionally biased region" description="Low complexity" evidence="11">
    <location>
        <begin position="1189"/>
        <end position="1200"/>
    </location>
</feature>
<feature type="compositionally biased region" description="Basic and acidic residues" evidence="11">
    <location>
        <begin position="842"/>
        <end position="856"/>
    </location>
</feature>
<dbReference type="SMART" id="SM00082">
    <property type="entry name" value="LRRCT"/>
    <property type="match status" value="2"/>
</dbReference>
<feature type="compositionally biased region" description="Basic and acidic residues" evidence="11">
    <location>
        <begin position="766"/>
        <end position="796"/>
    </location>
</feature>
<dbReference type="InterPro" id="IPR048257">
    <property type="entry name" value="DUF4590"/>
</dbReference>
<feature type="compositionally biased region" description="Polar residues" evidence="11">
    <location>
        <begin position="739"/>
        <end position="753"/>
    </location>
</feature>
<keyword evidence="4" id="KW-0433">Leucine-rich repeat</keyword>
<feature type="compositionally biased region" description="Basic and acidic residues" evidence="11">
    <location>
        <begin position="1908"/>
        <end position="1930"/>
    </location>
</feature>
<dbReference type="GO" id="GO:0005737">
    <property type="term" value="C:cytoplasm"/>
    <property type="evidence" value="ECO:0007669"/>
    <property type="project" value="UniProtKB-SubCell"/>
</dbReference>
<dbReference type="Pfam" id="PF00107">
    <property type="entry name" value="ADH_zinc_N"/>
    <property type="match status" value="1"/>
</dbReference>
<feature type="compositionally biased region" description="Basic and acidic residues" evidence="11">
    <location>
        <begin position="1278"/>
        <end position="1297"/>
    </location>
</feature>
<feature type="region of interest" description="Disordered" evidence="11">
    <location>
        <begin position="1369"/>
        <end position="1930"/>
    </location>
</feature>
<keyword evidence="5" id="KW-0732">Signal</keyword>
<dbReference type="InterPro" id="IPR013154">
    <property type="entry name" value="ADH-like_N"/>
</dbReference>
<dbReference type="Gene3D" id="3.90.180.10">
    <property type="entry name" value="Medium-chain alcohol dehydrogenases, catalytic domain"/>
    <property type="match status" value="1"/>
</dbReference>
<reference evidence="15 16" key="1">
    <citation type="submission" date="2019-01" db="EMBL/GenBank/DDBJ databases">
        <title>Draft Genome and Complete Hox-Cluster Characterization of the Sterlet Sturgeon (Acipenser ruthenus).</title>
        <authorList>
            <person name="Wei Q."/>
        </authorList>
    </citation>
    <scope>NUCLEOTIDE SEQUENCE [LARGE SCALE GENOMIC DNA]</scope>
    <source>
        <strain evidence="15">WHYD16114868_AA</strain>
        <tissue evidence="15">Blood</tissue>
    </source>
</reference>
<dbReference type="FunFam" id="3.40.50.720:FF:000244">
    <property type="entry name" value="quinone oxidoreductase"/>
    <property type="match status" value="1"/>
</dbReference>
<evidence type="ECO:0000256" key="7">
    <source>
        <dbReference type="ARBA" id="ARBA00022857"/>
    </source>
</evidence>
<dbReference type="SMART" id="SM00829">
    <property type="entry name" value="PKS_ER"/>
    <property type="match status" value="1"/>
</dbReference>
<evidence type="ECO:0000256" key="9">
    <source>
        <dbReference type="ARBA" id="ARBA00022990"/>
    </source>
</evidence>
<feature type="compositionally biased region" description="Low complexity" evidence="11">
    <location>
        <begin position="653"/>
        <end position="666"/>
    </location>
</feature>
<comment type="similarity">
    <text evidence="2">Belongs to the zinc-containing alcohol dehydrogenase family. Quinone oxidoreductase subfamily.</text>
</comment>
<dbReference type="EMBL" id="SCEB01215392">
    <property type="protein sequence ID" value="RXM29871.1"/>
    <property type="molecule type" value="Genomic_DNA"/>
</dbReference>
<accession>A0A444U403</accession>
<keyword evidence="8" id="KW-0694">RNA-binding</keyword>
<feature type="region of interest" description="Disordered" evidence="11">
    <location>
        <begin position="1251"/>
        <end position="1297"/>
    </location>
</feature>
<dbReference type="InterPro" id="IPR036291">
    <property type="entry name" value="NAD(P)-bd_dom_sf"/>
</dbReference>
<feature type="compositionally biased region" description="Acidic residues" evidence="11">
    <location>
        <begin position="919"/>
        <end position="929"/>
    </location>
</feature>
<evidence type="ECO:0000256" key="6">
    <source>
        <dbReference type="ARBA" id="ARBA00022737"/>
    </source>
</evidence>
<dbReference type="InterPro" id="IPR019356">
    <property type="entry name" value="Menorin_dom"/>
</dbReference>
<dbReference type="PANTHER" id="PTHR23034">
    <property type="entry name" value="GLUTAMATE-RICH PROTEIN 3"/>
    <property type="match status" value="1"/>
</dbReference>
<dbReference type="InterPro" id="IPR027962">
    <property type="entry name" value="ERICH3"/>
</dbReference>
<feature type="compositionally biased region" description="Acidic residues" evidence="11">
    <location>
        <begin position="1166"/>
        <end position="1175"/>
    </location>
</feature>
<feature type="domain" description="Enoyl reductase (ER)" evidence="14">
    <location>
        <begin position="16"/>
        <end position="332"/>
    </location>
</feature>
<dbReference type="SMART" id="SM00369">
    <property type="entry name" value="LRR_TYP"/>
    <property type="match status" value="10"/>
</dbReference>
<feature type="compositionally biased region" description="Basic and acidic residues" evidence="11">
    <location>
        <begin position="1008"/>
        <end position="1041"/>
    </location>
</feature>
<feature type="compositionally biased region" description="Basic and acidic residues" evidence="11">
    <location>
        <begin position="667"/>
        <end position="686"/>
    </location>
</feature>
<feature type="compositionally biased region" description="Basic and acidic residues" evidence="11">
    <location>
        <begin position="709"/>
        <end position="736"/>
    </location>
</feature>
<dbReference type="SUPFAM" id="SSF52058">
    <property type="entry name" value="L domain-like"/>
    <property type="match status" value="3"/>
</dbReference>
<dbReference type="Pfam" id="PF08240">
    <property type="entry name" value="ADH_N"/>
    <property type="match status" value="1"/>
</dbReference>
<dbReference type="Proteomes" id="UP000289886">
    <property type="component" value="Unassembled WGS sequence"/>
</dbReference>
<feature type="compositionally biased region" description="Basic and acidic residues" evidence="11">
    <location>
        <begin position="875"/>
        <end position="903"/>
    </location>
</feature>
<keyword evidence="7" id="KW-0521">NADP</keyword>
<evidence type="ECO:0000256" key="10">
    <source>
        <dbReference type="ARBA" id="ARBA00044953"/>
    </source>
</evidence>
<proteinExistence type="inferred from homology"/>
<feature type="transmembrane region" description="Helical" evidence="12">
    <location>
        <begin position="2451"/>
        <end position="2474"/>
    </location>
</feature>
<feature type="compositionally biased region" description="Basic and acidic residues" evidence="11">
    <location>
        <begin position="3111"/>
        <end position="3121"/>
    </location>
</feature>
<feature type="region of interest" description="Disordered" evidence="11">
    <location>
        <begin position="473"/>
        <end position="506"/>
    </location>
</feature>
<dbReference type="InterPro" id="IPR011032">
    <property type="entry name" value="GroES-like_sf"/>
</dbReference>